<keyword evidence="7" id="KW-1185">Reference proteome</keyword>
<evidence type="ECO:0000259" key="5">
    <source>
        <dbReference type="PROSITE" id="PS50977"/>
    </source>
</evidence>
<dbReference type="InterPro" id="IPR009057">
    <property type="entry name" value="Homeodomain-like_sf"/>
</dbReference>
<dbReference type="KEGG" id="noy:EXE57_07515"/>
<gene>
    <name evidence="6" type="ORF">EXE57_07515</name>
</gene>
<dbReference type="AlphaFoldDB" id="A0A4P7GK51"/>
<protein>
    <submittedName>
        <fullName evidence="6">TetR/AcrR family transcriptional regulator</fullName>
    </submittedName>
</protein>
<dbReference type="PROSITE" id="PS50977">
    <property type="entry name" value="HTH_TETR_2"/>
    <property type="match status" value="1"/>
</dbReference>
<dbReference type="Gene3D" id="1.10.357.10">
    <property type="entry name" value="Tetracycline Repressor, domain 2"/>
    <property type="match status" value="1"/>
</dbReference>
<keyword evidence="2 4" id="KW-0238">DNA-binding</keyword>
<dbReference type="InterPro" id="IPR050109">
    <property type="entry name" value="HTH-type_TetR-like_transc_reg"/>
</dbReference>
<dbReference type="SUPFAM" id="SSF46689">
    <property type="entry name" value="Homeodomain-like"/>
    <property type="match status" value="1"/>
</dbReference>
<reference evidence="6 7" key="1">
    <citation type="submission" date="2019-03" db="EMBL/GenBank/DDBJ databases">
        <title>Three New Species of Nocardioides, Nocardioides euryhalodurans sp. nov., Nocardioides seonyuensis sp. nov. and Nocardioides eburneoflavus sp. nov., Iolated from Soil.</title>
        <authorList>
            <person name="Roh S.G."/>
            <person name="Lee C."/>
            <person name="Kim M.-K."/>
            <person name="Kim S.B."/>
        </authorList>
    </citation>
    <scope>NUCLEOTIDE SEQUENCE [LARGE SCALE GENOMIC DNA]</scope>
    <source>
        <strain evidence="6 7">MMS17-SY117</strain>
    </source>
</reference>
<evidence type="ECO:0000256" key="1">
    <source>
        <dbReference type="ARBA" id="ARBA00023015"/>
    </source>
</evidence>
<feature type="domain" description="HTH tetR-type" evidence="5">
    <location>
        <begin position="17"/>
        <end position="77"/>
    </location>
</feature>
<evidence type="ECO:0000256" key="2">
    <source>
        <dbReference type="ARBA" id="ARBA00023125"/>
    </source>
</evidence>
<feature type="DNA-binding region" description="H-T-H motif" evidence="4">
    <location>
        <begin position="40"/>
        <end position="59"/>
    </location>
</feature>
<evidence type="ECO:0000313" key="7">
    <source>
        <dbReference type="Proteomes" id="UP000294894"/>
    </source>
</evidence>
<dbReference type="Pfam" id="PF00440">
    <property type="entry name" value="TetR_N"/>
    <property type="match status" value="1"/>
</dbReference>
<dbReference type="RefSeq" id="WP_135075845.1">
    <property type="nucleotide sequence ID" value="NZ_CP038267.1"/>
</dbReference>
<accession>A0A4P7GK51</accession>
<proteinExistence type="predicted"/>
<dbReference type="OrthoDB" id="4823039at2"/>
<evidence type="ECO:0000256" key="3">
    <source>
        <dbReference type="ARBA" id="ARBA00023163"/>
    </source>
</evidence>
<keyword evidence="3" id="KW-0804">Transcription</keyword>
<dbReference type="GO" id="GO:0000976">
    <property type="term" value="F:transcription cis-regulatory region binding"/>
    <property type="evidence" value="ECO:0007669"/>
    <property type="project" value="TreeGrafter"/>
</dbReference>
<name>A0A4P7GK51_9ACTN</name>
<dbReference type="Proteomes" id="UP000294894">
    <property type="component" value="Chromosome"/>
</dbReference>
<dbReference type="GO" id="GO:0003700">
    <property type="term" value="F:DNA-binding transcription factor activity"/>
    <property type="evidence" value="ECO:0007669"/>
    <property type="project" value="TreeGrafter"/>
</dbReference>
<evidence type="ECO:0000313" key="6">
    <source>
        <dbReference type="EMBL" id="QBR92147.1"/>
    </source>
</evidence>
<dbReference type="PANTHER" id="PTHR30055:SF234">
    <property type="entry name" value="HTH-TYPE TRANSCRIPTIONAL REGULATOR BETI"/>
    <property type="match status" value="1"/>
</dbReference>
<organism evidence="6 7">
    <name type="scientific">Nocardioides euryhalodurans</name>
    <dbReference type="NCBI Taxonomy" id="2518370"/>
    <lineage>
        <taxon>Bacteria</taxon>
        <taxon>Bacillati</taxon>
        <taxon>Actinomycetota</taxon>
        <taxon>Actinomycetes</taxon>
        <taxon>Propionibacteriales</taxon>
        <taxon>Nocardioidaceae</taxon>
        <taxon>Nocardioides</taxon>
    </lineage>
</organism>
<dbReference type="PANTHER" id="PTHR30055">
    <property type="entry name" value="HTH-TYPE TRANSCRIPTIONAL REGULATOR RUTR"/>
    <property type="match status" value="1"/>
</dbReference>
<keyword evidence="1" id="KW-0805">Transcription regulation</keyword>
<dbReference type="EMBL" id="CP038267">
    <property type="protein sequence ID" value="QBR92147.1"/>
    <property type="molecule type" value="Genomic_DNA"/>
</dbReference>
<dbReference type="InterPro" id="IPR001647">
    <property type="entry name" value="HTH_TetR"/>
</dbReference>
<evidence type="ECO:0000256" key="4">
    <source>
        <dbReference type="PROSITE-ProRule" id="PRU00335"/>
    </source>
</evidence>
<sequence>MTTKRRYDTTGRRAAAEERRWRIAGVAADLFTRQGWSATTIAGVAEAAGVSPELVSGAFGGKAGLFMAAFRHASLGHGGTLPTALAALHLDDEPDVAARLDRIVAFACETLAGMAPLVPVLSFGADQDDELRALMVGAEQRHAQTAEDVVRLLATGPVRDDAVDEVYVLTRAEAYLALVHQRGWSSEHYARWLRRSLLAAVAPDPGA</sequence>